<dbReference type="Proteomes" id="UP000566819">
    <property type="component" value="Unassembled WGS sequence"/>
</dbReference>
<proteinExistence type="inferred from homology"/>
<evidence type="ECO:0000256" key="4">
    <source>
        <dbReference type="ARBA" id="ARBA00023239"/>
    </source>
</evidence>
<evidence type="ECO:0000259" key="5">
    <source>
        <dbReference type="Pfam" id="PF16363"/>
    </source>
</evidence>
<dbReference type="Gene3D" id="3.40.50.720">
    <property type="entry name" value="NAD(P)-binding Rossmann-like Domain"/>
    <property type="match status" value="1"/>
</dbReference>
<sequence>MGTRTWVYPRVGVTLLTPTHGYPSSSLDMPAPQTEETPFHPVSPYAVSKQFQFWTTVNFREAYGFHASNGILFNHESPRRGTTFVTRKITSQVAMIASGLSDSFELGNLNAVRDWGHAKDYMRGVHLILQQPEGGDYVLASGEAYSVRQFVEAAFRVIGVNIEWSGAGVAEVGFDSVTSKVRIKVNAELYRPLENANLLGSAAKARLVLGWEPEYNLESLVEEMVFSGIKAVKTGKIFATSWLDCLADETNWCI</sequence>
<keyword evidence="7" id="KW-1185">Reference proteome</keyword>
<feature type="domain" description="NAD(P)-binding" evidence="5">
    <location>
        <begin position="31"/>
        <end position="224"/>
    </location>
</feature>
<dbReference type="AlphaFoldDB" id="A0A8H4QZ67"/>
<dbReference type="Pfam" id="PF16363">
    <property type="entry name" value="GDP_Man_Dehyd"/>
    <property type="match status" value="1"/>
</dbReference>
<dbReference type="PANTHER" id="PTHR43715:SF1">
    <property type="entry name" value="GDP-MANNOSE 4,6 DEHYDRATASE"/>
    <property type="match status" value="1"/>
</dbReference>
<evidence type="ECO:0000313" key="6">
    <source>
        <dbReference type="EMBL" id="KAF4620222.1"/>
    </source>
</evidence>
<dbReference type="OrthoDB" id="331544at2759"/>
<evidence type="ECO:0000256" key="1">
    <source>
        <dbReference type="ARBA" id="ARBA00001937"/>
    </source>
</evidence>
<gene>
    <name evidence="6" type="ORF">G7Y89_g14599</name>
</gene>
<dbReference type="GO" id="GO:0008446">
    <property type="term" value="F:GDP-mannose 4,6-dehydratase activity"/>
    <property type="evidence" value="ECO:0007669"/>
    <property type="project" value="UniProtKB-EC"/>
</dbReference>
<dbReference type="InterPro" id="IPR006368">
    <property type="entry name" value="GDP_Man_deHydtase"/>
</dbReference>
<dbReference type="EMBL" id="JAAMPI010001973">
    <property type="protein sequence ID" value="KAF4620222.1"/>
    <property type="molecule type" value="Genomic_DNA"/>
</dbReference>
<reference evidence="6 7" key="1">
    <citation type="submission" date="2020-03" db="EMBL/GenBank/DDBJ databases">
        <title>Draft Genome Sequence of Cudoniella acicularis.</title>
        <authorList>
            <person name="Buettner E."/>
            <person name="Kellner H."/>
        </authorList>
    </citation>
    <scope>NUCLEOTIDE SEQUENCE [LARGE SCALE GENOMIC DNA]</scope>
    <source>
        <strain evidence="6 7">DSM 108380</strain>
    </source>
</reference>
<comment type="cofactor">
    <cofactor evidence="1">
        <name>NADP(+)</name>
        <dbReference type="ChEBI" id="CHEBI:58349"/>
    </cofactor>
</comment>
<comment type="similarity">
    <text evidence="2">Belongs to the NAD(P)-dependent epimerase/dehydratase family. GDP-mannose 4,6-dehydratase subfamily.</text>
</comment>
<evidence type="ECO:0000256" key="2">
    <source>
        <dbReference type="ARBA" id="ARBA00009263"/>
    </source>
</evidence>
<dbReference type="PANTHER" id="PTHR43715">
    <property type="entry name" value="GDP-MANNOSE 4,6-DEHYDRATASE"/>
    <property type="match status" value="1"/>
</dbReference>
<dbReference type="Gene3D" id="3.90.25.10">
    <property type="entry name" value="UDP-galactose 4-epimerase, domain 1"/>
    <property type="match status" value="1"/>
</dbReference>
<evidence type="ECO:0000313" key="7">
    <source>
        <dbReference type="Proteomes" id="UP000566819"/>
    </source>
</evidence>
<dbReference type="GO" id="GO:0042351">
    <property type="term" value="P:'de novo' GDP-L-fucose biosynthetic process"/>
    <property type="evidence" value="ECO:0007669"/>
    <property type="project" value="TreeGrafter"/>
</dbReference>
<name>A0A8H4QZ67_9HELO</name>
<protein>
    <recommendedName>
        <fullName evidence="3">GDP-mannose 4,6-dehydratase</fullName>
        <ecNumber evidence="3">4.2.1.47</ecNumber>
    </recommendedName>
</protein>
<dbReference type="EC" id="4.2.1.47" evidence="3"/>
<evidence type="ECO:0000256" key="3">
    <source>
        <dbReference type="ARBA" id="ARBA00011989"/>
    </source>
</evidence>
<accession>A0A8H4QZ67</accession>
<organism evidence="6 7">
    <name type="scientific">Cudoniella acicularis</name>
    <dbReference type="NCBI Taxonomy" id="354080"/>
    <lineage>
        <taxon>Eukaryota</taxon>
        <taxon>Fungi</taxon>
        <taxon>Dikarya</taxon>
        <taxon>Ascomycota</taxon>
        <taxon>Pezizomycotina</taxon>
        <taxon>Leotiomycetes</taxon>
        <taxon>Helotiales</taxon>
        <taxon>Tricladiaceae</taxon>
        <taxon>Cudoniella</taxon>
    </lineage>
</organism>
<dbReference type="InterPro" id="IPR016040">
    <property type="entry name" value="NAD(P)-bd_dom"/>
</dbReference>
<dbReference type="InterPro" id="IPR036291">
    <property type="entry name" value="NAD(P)-bd_dom_sf"/>
</dbReference>
<comment type="caution">
    <text evidence="6">The sequence shown here is derived from an EMBL/GenBank/DDBJ whole genome shotgun (WGS) entry which is preliminary data.</text>
</comment>
<keyword evidence="4" id="KW-0456">Lyase</keyword>
<dbReference type="SUPFAM" id="SSF51735">
    <property type="entry name" value="NAD(P)-binding Rossmann-fold domains"/>
    <property type="match status" value="1"/>
</dbReference>